<name>A0ABW7JFG3_9VIBR</name>
<gene>
    <name evidence="1" type="ORF">ACGRHZ_26855</name>
</gene>
<proteinExistence type="predicted"/>
<evidence type="ECO:0000313" key="2">
    <source>
        <dbReference type="Proteomes" id="UP001607221"/>
    </source>
</evidence>
<dbReference type="EMBL" id="JBIHSE010000004">
    <property type="protein sequence ID" value="MFH0274898.1"/>
    <property type="molecule type" value="Genomic_DNA"/>
</dbReference>
<organism evidence="1 2">
    <name type="scientific">Vibrio jasicida</name>
    <dbReference type="NCBI Taxonomy" id="766224"/>
    <lineage>
        <taxon>Bacteria</taxon>
        <taxon>Pseudomonadati</taxon>
        <taxon>Pseudomonadota</taxon>
        <taxon>Gammaproteobacteria</taxon>
        <taxon>Vibrionales</taxon>
        <taxon>Vibrionaceae</taxon>
        <taxon>Vibrio</taxon>
    </lineage>
</organism>
<protein>
    <submittedName>
        <fullName evidence="1">Phage tail protein</fullName>
    </submittedName>
</protein>
<accession>A0ABW7JFG3</accession>
<reference evidence="1 2" key="1">
    <citation type="submission" date="2024-10" db="EMBL/GenBank/DDBJ databases">
        <authorList>
            <person name="Yibar A."/>
            <person name="Saticioglu I.B."/>
            <person name="Duman M."/>
            <person name="Ajmi N."/>
            <person name="Gurler F."/>
            <person name="Ay H."/>
            <person name="Onuk E."/>
            <person name="Guler S."/>
            <person name="Romalde J.L."/>
        </authorList>
    </citation>
    <scope>NUCLEOTIDE SEQUENCE [LARGE SCALE GENOMIC DNA]</scope>
    <source>
        <strain evidence="1 2">1-TCBS-A</strain>
    </source>
</reference>
<dbReference type="Pfam" id="PF06891">
    <property type="entry name" value="P2_Phage_GpR"/>
    <property type="match status" value="1"/>
</dbReference>
<dbReference type="RefSeq" id="WP_394633201.1">
    <property type="nucleotide sequence ID" value="NZ_JBIHSE010000004.1"/>
</dbReference>
<keyword evidence="2" id="KW-1185">Reference proteome</keyword>
<dbReference type="InterPro" id="IPR009678">
    <property type="entry name" value="Phage_tail_completion_R"/>
</dbReference>
<evidence type="ECO:0000313" key="1">
    <source>
        <dbReference type="EMBL" id="MFH0274898.1"/>
    </source>
</evidence>
<sequence length="169" mass="18928">MSSIESNSISYMQELGNDIANYIDRVLGSSGKDKFDAYMTEGNMIPMFKDMGDGMLIGQFRYTAVFSIEDMPTTKIDPYVVMARVMAWITDYDREREQHNLKAPLVNIDAYNNGTLADMEITSEFVESITAKLAPDGETGDITFAGKEWNVQPYVVYVAEDGEVMPNDA</sequence>
<dbReference type="Proteomes" id="UP001607221">
    <property type="component" value="Unassembled WGS sequence"/>
</dbReference>
<comment type="caution">
    <text evidence="1">The sequence shown here is derived from an EMBL/GenBank/DDBJ whole genome shotgun (WGS) entry which is preliminary data.</text>
</comment>